<proteinExistence type="predicted"/>
<dbReference type="Proteomes" id="UP000249458">
    <property type="component" value="Unassembled WGS sequence"/>
</dbReference>
<evidence type="ECO:0000313" key="2">
    <source>
        <dbReference type="Proteomes" id="UP000249458"/>
    </source>
</evidence>
<accession>A0A364LG13</accession>
<dbReference type="AlphaFoldDB" id="A0A364LG13"/>
<reference evidence="1 2" key="1">
    <citation type="submission" date="2017-02" db="EMBL/GenBank/DDBJ databases">
        <title>Legionella quilivanii strain from human: case report and whole genome sequencing analysis.</title>
        <authorList>
            <person name="Lalancette C."/>
            <person name="Leduc J.-M."/>
            <person name="Levesque S."/>
            <person name="Fournier E."/>
            <person name="Saoud J."/>
            <person name="Faucher S.P."/>
            <person name="Bernard K."/>
            <person name="Martineau C."/>
            <person name="Longtin J."/>
        </authorList>
    </citation>
    <scope>NUCLEOTIDE SEQUENCE [LARGE SCALE GENOMIC DNA]</scope>
    <source>
        <strain evidence="1 2">ID143958</strain>
    </source>
</reference>
<evidence type="ECO:0000313" key="1">
    <source>
        <dbReference type="EMBL" id="RAP35057.1"/>
    </source>
</evidence>
<dbReference type="EMBL" id="MVJN01000012">
    <property type="protein sequence ID" value="RAP35057.1"/>
    <property type="molecule type" value="Genomic_DNA"/>
</dbReference>
<comment type="caution">
    <text evidence="1">The sequence shown here is derived from an EMBL/GenBank/DDBJ whole genome shotgun (WGS) entry which is preliminary data.</text>
</comment>
<sequence>MIWQSSEAETEKLKFIGDWLKNEFDFTDLCTRYGVSRKTGYKLRYKPKYIGTAIKPDTTVYTP</sequence>
<name>A0A364LG13_9GAMM</name>
<protein>
    <recommendedName>
        <fullName evidence="3">Integrase</fullName>
    </recommendedName>
</protein>
<organism evidence="1 2">
    <name type="scientific">Legionella quinlivanii</name>
    <dbReference type="NCBI Taxonomy" id="45073"/>
    <lineage>
        <taxon>Bacteria</taxon>
        <taxon>Pseudomonadati</taxon>
        <taxon>Pseudomonadota</taxon>
        <taxon>Gammaproteobacteria</taxon>
        <taxon>Legionellales</taxon>
        <taxon>Legionellaceae</taxon>
        <taxon>Legionella</taxon>
    </lineage>
</organism>
<gene>
    <name evidence="1" type="ORF">B1207_14260</name>
</gene>
<evidence type="ECO:0008006" key="3">
    <source>
        <dbReference type="Google" id="ProtNLM"/>
    </source>
</evidence>